<keyword evidence="5" id="KW-0012">Acyltransferase</keyword>
<reference evidence="8 9" key="1">
    <citation type="submission" date="2015-03" db="EMBL/GenBank/DDBJ databases">
        <title>Draft genome sequences of two protease-producing strains of Arsukibacterium isolated from two cold and alkaline environments.</title>
        <authorList>
            <person name="Lylloff J.E."/>
            <person name="Skov L.B."/>
            <person name="Jepsen M."/>
            <person name="Hallin P.F."/>
            <person name="Sorensen S.J."/>
            <person name="Stougaard P."/>
            <person name="Glaring M.A."/>
        </authorList>
    </citation>
    <scope>NUCLEOTIDE SEQUENCE [LARGE SCALE GENOMIC DNA]</scope>
    <source>
        <strain evidence="8 9">GCM72</strain>
    </source>
</reference>
<keyword evidence="3" id="KW-1277">Toxin-antitoxin system</keyword>
<proteinExistence type="inferred from homology"/>
<dbReference type="AlphaFoldDB" id="A0A0M2VAQ6"/>
<comment type="catalytic activity">
    <reaction evidence="6">
        <text>glycyl-tRNA(Gly) + acetyl-CoA = N-acetylglycyl-tRNA(Gly) + CoA + H(+)</text>
        <dbReference type="Rhea" id="RHEA:81867"/>
        <dbReference type="Rhea" id="RHEA-COMP:9683"/>
        <dbReference type="Rhea" id="RHEA-COMP:19766"/>
        <dbReference type="ChEBI" id="CHEBI:15378"/>
        <dbReference type="ChEBI" id="CHEBI:57287"/>
        <dbReference type="ChEBI" id="CHEBI:57288"/>
        <dbReference type="ChEBI" id="CHEBI:78522"/>
        <dbReference type="ChEBI" id="CHEBI:232036"/>
    </reaction>
</comment>
<evidence type="ECO:0000256" key="6">
    <source>
        <dbReference type="ARBA" id="ARBA00049880"/>
    </source>
</evidence>
<dbReference type="Pfam" id="PF13508">
    <property type="entry name" value="Acetyltransf_7"/>
    <property type="match status" value="1"/>
</dbReference>
<evidence type="ECO:0000256" key="3">
    <source>
        <dbReference type="ARBA" id="ARBA00022649"/>
    </source>
</evidence>
<keyword evidence="9" id="KW-1185">Reference proteome</keyword>
<evidence type="ECO:0000256" key="5">
    <source>
        <dbReference type="ARBA" id="ARBA00023315"/>
    </source>
</evidence>
<evidence type="ECO:0000259" key="7">
    <source>
        <dbReference type="Pfam" id="PF13508"/>
    </source>
</evidence>
<dbReference type="PANTHER" id="PTHR36449:SF1">
    <property type="entry name" value="ACETYLTRANSFERASE"/>
    <property type="match status" value="1"/>
</dbReference>
<dbReference type="GO" id="GO:0016747">
    <property type="term" value="F:acyltransferase activity, transferring groups other than amino-acyl groups"/>
    <property type="evidence" value="ECO:0007669"/>
    <property type="project" value="InterPro"/>
</dbReference>
<comment type="similarity">
    <text evidence="1">Belongs to the acetyltransferase family. GNAT subfamily.</text>
</comment>
<dbReference type="PATRIC" id="fig|336831.14.peg.2828"/>
<feature type="domain" description="N-acetyltransferase" evidence="7">
    <location>
        <begin position="40"/>
        <end position="144"/>
    </location>
</feature>
<accession>A0A0M2VAQ6</accession>
<dbReference type="InterPro" id="IPR000182">
    <property type="entry name" value="GNAT_dom"/>
</dbReference>
<dbReference type="Gene3D" id="3.40.630.30">
    <property type="match status" value="1"/>
</dbReference>
<dbReference type="SUPFAM" id="SSF55729">
    <property type="entry name" value="Acyl-CoA N-acyltransferases (Nat)"/>
    <property type="match status" value="1"/>
</dbReference>
<keyword evidence="2" id="KW-0678">Repressor</keyword>
<gene>
    <name evidence="8" type="ORF">WG68_05440</name>
</gene>
<comment type="caution">
    <text evidence="8">The sequence shown here is derived from an EMBL/GenBank/DDBJ whole genome shotgun (WGS) entry which is preliminary data.</text>
</comment>
<evidence type="ECO:0000313" key="8">
    <source>
        <dbReference type="EMBL" id="KKO46218.1"/>
    </source>
</evidence>
<dbReference type="PANTHER" id="PTHR36449">
    <property type="entry name" value="ACETYLTRANSFERASE-RELATED"/>
    <property type="match status" value="1"/>
</dbReference>
<evidence type="ECO:0000256" key="2">
    <source>
        <dbReference type="ARBA" id="ARBA00022491"/>
    </source>
</evidence>
<dbReference type="RefSeq" id="WP_046556661.1">
    <property type="nucleotide sequence ID" value="NZ_LAHO01000004.1"/>
</dbReference>
<evidence type="ECO:0000256" key="1">
    <source>
        <dbReference type="ARBA" id="ARBA00009342"/>
    </source>
</evidence>
<dbReference type="EMBL" id="LAHO01000004">
    <property type="protein sequence ID" value="KKO46218.1"/>
    <property type="molecule type" value="Genomic_DNA"/>
</dbReference>
<name>A0A0M2VAQ6_9GAMM</name>
<evidence type="ECO:0000256" key="4">
    <source>
        <dbReference type="ARBA" id="ARBA00022679"/>
    </source>
</evidence>
<organism evidence="8 9">
    <name type="scientific">Arsukibacterium ikkense</name>
    <dbReference type="NCBI Taxonomy" id="336831"/>
    <lineage>
        <taxon>Bacteria</taxon>
        <taxon>Pseudomonadati</taxon>
        <taxon>Pseudomonadota</taxon>
        <taxon>Gammaproteobacteria</taxon>
        <taxon>Chromatiales</taxon>
        <taxon>Chromatiaceae</taxon>
        <taxon>Arsukibacterium</taxon>
    </lineage>
</organism>
<dbReference type="STRING" id="336831.WG68_05440"/>
<dbReference type="InterPro" id="IPR016181">
    <property type="entry name" value="Acyl_CoA_acyltransferase"/>
</dbReference>
<evidence type="ECO:0000313" key="9">
    <source>
        <dbReference type="Proteomes" id="UP000034228"/>
    </source>
</evidence>
<keyword evidence="4 8" id="KW-0808">Transferase</keyword>
<protein>
    <submittedName>
        <fullName evidence="8">GCN5 family acetyltransferase</fullName>
    </submittedName>
</protein>
<sequence>MMQSVLLDKVQHNLSRFDCGVAPLNNYLRLLAGQQARKDNSRTFVLEDRTQPAHIAGFYTLTMTPVDLAAMPATLQKKHQTSTSAGLIARLAVDQRYQGQRLGEWLLVDAMQKLLQASDSVGFPLVVVDAKDGAGLFYQKYGFTSFADSPNKLFITIANIRASFT</sequence>
<dbReference type="Proteomes" id="UP000034228">
    <property type="component" value="Unassembled WGS sequence"/>
</dbReference>